<gene>
    <name evidence="2" type="primary">ORF21746</name>
</gene>
<evidence type="ECO:0000313" key="2">
    <source>
        <dbReference type="EMBL" id="CEK54006.1"/>
    </source>
</evidence>
<proteinExistence type="predicted"/>
<dbReference type="AlphaFoldDB" id="A0A0B6YDZ6"/>
<feature type="region of interest" description="Disordered" evidence="1">
    <location>
        <begin position="40"/>
        <end position="72"/>
    </location>
</feature>
<organism evidence="2">
    <name type="scientific">Arion vulgaris</name>
    <dbReference type="NCBI Taxonomy" id="1028688"/>
    <lineage>
        <taxon>Eukaryota</taxon>
        <taxon>Metazoa</taxon>
        <taxon>Spiralia</taxon>
        <taxon>Lophotrochozoa</taxon>
        <taxon>Mollusca</taxon>
        <taxon>Gastropoda</taxon>
        <taxon>Heterobranchia</taxon>
        <taxon>Euthyneura</taxon>
        <taxon>Panpulmonata</taxon>
        <taxon>Eupulmonata</taxon>
        <taxon>Stylommatophora</taxon>
        <taxon>Helicina</taxon>
        <taxon>Arionoidea</taxon>
        <taxon>Arionidae</taxon>
        <taxon>Arion</taxon>
    </lineage>
</organism>
<protein>
    <submittedName>
        <fullName evidence="2">Uncharacterized protein</fullName>
    </submittedName>
</protein>
<sequence>DKLRQQEYRRLCIIRPESMLSRQVPTFENQLASRSYKDVAVEEDKKEYRRDGSEWKEPNQGERGEARPRRRTTLVMTPDEEIQSPGLNEEEFFTPRIEMREICEESLDSQME</sequence>
<feature type="compositionally biased region" description="Basic and acidic residues" evidence="1">
    <location>
        <begin position="40"/>
        <end position="67"/>
    </location>
</feature>
<accession>A0A0B6YDZ6</accession>
<feature type="non-terminal residue" evidence="2">
    <location>
        <position position="112"/>
    </location>
</feature>
<reference evidence="2" key="1">
    <citation type="submission" date="2014-12" db="EMBL/GenBank/DDBJ databases">
        <title>Insight into the proteome of Arion vulgaris.</title>
        <authorList>
            <person name="Aradska J."/>
            <person name="Bulat T."/>
            <person name="Smidak R."/>
            <person name="Sarate P."/>
            <person name="Gangsoo J."/>
            <person name="Sialana F."/>
            <person name="Bilban M."/>
            <person name="Lubec G."/>
        </authorList>
    </citation>
    <scope>NUCLEOTIDE SEQUENCE</scope>
    <source>
        <tissue evidence="2">Skin</tissue>
    </source>
</reference>
<feature type="non-terminal residue" evidence="2">
    <location>
        <position position="1"/>
    </location>
</feature>
<name>A0A0B6YDZ6_9EUPU</name>
<evidence type="ECO:0000256" key="1">
    <source>
        <dbReference type="SAM" id="MobiDB-lite"/>
    </source>
</evidence>
<dbReference type="EMBL" id="HACG01007141">
    <property type="protein sequence ID" value="CEK54006.1"/>
    <property type="molecule type" value="Transcribed_RNA"/>
</dbReference>